<dbReference type="EMBL" id="CP036299">
    <property type="protein sequence ID" value="QDV28442.1"/>
    <property type="molecule type" value="Genomic_DNA"/>
</dbReference>
<evidence type="ECO:0000256" key="8">
    <source>
        <dbReference type="HAMAP-Rule" id="MF_00137"/>
    </source>
</evidence>
<accession>A0A518GIN6</accession>
<evidence type="ECO:0000313" key="11">
    <source>
        <dbReference type="Proteomes" id="UP000315349"/>
    </source>
</evidence>
<dbReference type="Gene3D" id="3.30.200.20">
    <property type="entry name" value="Phosphorylase Kinase, domain 1"/>
    <property type="match status" value="1"/>
</dbReference>
<name>A0A518GIN6_9PLAN</name>
<dbReference type="EC" id="6.3.2.6" evidence="8"/>
<organism evidence="10 11">
    <name type="scientific">Planctopirus ephydatiae</name>
    <dbReference type="NCBI Taxonomy" id="2528019"/>
    <lineage>
        <taxon>Bacteria</taxon>
        <taxon>Pseudomonadati</taxon>
        <taxon>Planctomycetota</taxon>
        <taxon>Planctomycetia</taxon>
        <taxon>Planctomycetales</taxon>
        <taxon>Planctomycetaceae</taxon>
        <taxon>Planctopirus</taxon>
    </lineage>
</organism>
<keyword evidence="4 8" id="KW-0547">Nucleotide-binding</keyword>
<dbReference type="NCBIfam" id="NF010568">
    <property type="entry name" value="PRK13961.1"/>
    <property type="match status" value="1"/>
</dbReference>
<gene>
    <name evidence="8 10" type="primary">purC</name>
    <name evidence="10" type="ORF">Spb1_03050</name>
</gene>
<dbReference type="InterPro" id="IPR018236">
    <property type="entry name" value="SAICAR_synthetase_CS"/>
</dbReference>
<evidence type="ECO:0000259" key="9">
    <source>
        <dbReference type="Pfam" id="PF01259"/>
    </source>
</evidence>
<evidence type="ECO:0000256" key="6">
    <source>
        <dbReference type="ARBA" id="ARBA00022840"/>
    </source>
</evidence>
<dbReference type="Gene3D" id="3.30.470.20">
    <property type="entry name" value="ATP-grasp fold, B domain"/>
    <property type="match status" value="1"/>
</dbReference>
<comment type="pathway">
    <text evidence="1 8">Purine metabolism; IMP biosynthesis via de novo pathway; 5-amino-1-(5-phospho-D-ribosyl)imidazole-4-carboxamide from 5-amino-1-(5-phospho-D-ribosyl)imidazole-4-carboxylate: step 1/2.</text>
</comment>
<dbReference type="SUPFAM" id="SSF56104">
    <property type="entry name" value="SAICAR synthase-like"/>
    <property type="match status" value="1"/>
</dbReference>
<dbReference type="RefSeq" id="WP_145294692.1">
    <property type="nucleotide sequence ID" value="NZ_CP036299.1"/>
</dbReference>
<evidence type="ECO:0000313" key="10">
    <source>
        <dbReference type="EMBL" id="QDV28442.1"/>
    </source>
</evidence>
<feature type="domain" description="SAICAR synthetase/ADE2 N-terminal" evidence="9">
    <location>
        <begin position="28"/>
        <end position="275"/>
    </location>
</feature>
<evidence type="ECO:0000256" key="5">
    <source>
        <dbReference type="ARBA" id="ARBA00022755"/>
    </source>
</evidence>
<dbReference type="OrthoDB" id="9801549at2"/>
<dbReference type="PROSITE" id="PS01057">
    <property type="entry name" value="SAICAR_SYNTHETASE_1"/>
    <property type="match status" value="1"/>
</dbReference>
<dbReference type="FunFam" id="3.30.470.20:FF:000015">
    <property type="entry name" value="Phosphoribosylaminoimidazole-succinocarboxamide synthase"/>
    <property type="match status" value="1"/>
</dbReference>
<dbReference type="GO" id="GO:0005524">
    <property type="term" value="F:ATP binding"/>
    <property type="evidence" value="ECO:0007669"/>
    <property type="project" value="UniProtKB-KW"/>
</dbReference>
<proteinExistence type="inferred from homology"/>
<dbReference type="InterPro" id="IPR001636">
    <property type="entry name" value="SAICAR_synth"/>
</dbReference>
<evidence type="ECO:0000256" key="7">
    <source>
        <dbReference type="ARBA" id="ARBA00048475"/>
    </source>
</evidence>
<comment type="similarity">
    <text evidence="2 8">Belongs to the SAICAR synthetase family.</text>
</comment>
<keyword evidence="6 8" id="KW-0067">ATP-binding</keyword>
<dbReference type="CDD" id="cd01414">
    <property type="entry name" value="SAICAR_synt_Sc"/>
    <property type="match status" value="1"/>
</dbReference>
<dbReference type="Pfam" id="PF01259">
    <property type="entry name" value="SAICAR_synt"/>
    <property type="match status" value="1"/>
</dbReference>
<evidence type="ECO:0000256" key="1">
    <source>
        <dbReference type="ARBA" id="ARBA00004672"/>
    </source>
</evidence>
<evidence type="ECO:0000256" key="4">
    <source>
        <dbReference type="ARBA" id="ARBA00022741"/>
    </source>
</evidence>
<keyword evidence="3 8" id="KW-0436">Ligase</keyword>
<dbReference type="UniPathway" id="UPA00074">
    <property type="reaction ID" value="UER00131"/>
</dbReference>
<reference evidence="10 11" key="1">
    <citation type="submission" date="2019-02" db="EMBL/GenBank/DDBJ databases">
        <title>Deep-cultivation of Planctomycetes and their phenomic and genomic characterization uncovers novel biology.</title>
        <authorList>
            <person name="Wiegand S."/>
            <person name="Jogler M."/>
            <person name="Boedeker C."/>
            <person name="Pinto D."/>
            <person name="Vollmers J."/>
            <person name="Rivas-Marin E."/>
            <person name="Kohn T."/>
            <person name="Peeters S.H."/>
            <person name="Heuer A."/>
            <person name="Rast P."/>
            <person name="Oberbeckmann S."/>
            <person name="Bunk B."/>
            <person name="Jeske O."/>
            <person name="Meyerdierks A."/>
            <person name="Storesund J.E."/>
            <person name="Kallscheuer N."/>
            <person name="Luecker S."/>
            <person name="Lage O.M."/>
            <person name="Pohl T."/>
            <person name="Merkel B.J."/>
            <person name="Hornburger P."/>
            <person name="Mueller R.-W."/>
            <person name="Bruemmer F."/>
            <person name="Labrenz M."/>
            <person name="Spormann A.M."/>
            <person name="Op den Camp H."/>
            <person name="Overmann J."/>
            <person name="Amann R."/>
            <person name="Jetten M.S.M."/>
            <person name="Mascher T."/>
            <person name="Medema M.H."/>
            <person name="Devos D.P."/>
            <person name="Kaster A.-K."/>
            <person name="Ovreas L."/>
            <person name="Rohde M."/>
            <person name="Galperin M.Y."/>
            <person name="Jogler C."/>
        </authorList>
    </citation>
    <scope>NUCLEOTIDE SEQUENCE [LARGE SCALE GENOMIC DNA]</scope>
    <source>
        <strain evidence="10 11">Spb1</strain>
    </source>
</reference>
<dbReference type="GO" id="GO:0006189">
    <property type="term" value="P:'de novo' IMP biosynthetic process"/>
    <property type="evidence" value="ECO:0007669"/>
    <property type="project" value="UniProtKB-UniRule"/>
</dbReference>
<dbReference type="PROSITE" id="PS01058">
    <property type="entry name" value="SAICAR_SYNTHETASE_2"/>
    <property type="match status" value="1"/>
</dbReference>
<dbReference type="HAMAP" id="MF_00137">
    <property type="entry name" value="SAICAR_synth"/>
    <property type="match status" value="1"/>
</dbReference>
<dbReference type="PANTHER" id="PTHR43700:SF1">
    <property type="entry name" value="PHOSPHORIBOSYLAMINOIMIDAZOLE-SUCCINOCARBOXAMIDE SYNTHASE"/>
    <property type="match status" value="1"/>
</dbReference>
<comment type="catalytic activity">
    <reaction evidence="7 8">
        <text>5-amino-1-(5-phospho-D-ribosyl)imidazole-4-carboxylate + L-aspartate + ATP = (2S)-2-[5-amino-1-(5-phospho-beta-D-ribosyl)imidazole-4-carboxamido]succinate + ADP + phosphate + 2 H(+)</text>
        <dbReference type="Rhea" id="RHEA:22628"/>
        <dbReference type="ChEBI" id="CHEBI:15378"/>
        <dbReference type="ChEBI" id="CHEBI:29991"/>
        <dbReference type="ChEBI" id="CHEBI:30616"/>
        <dbReference type="ChEBI" id="CHEBI:43474"/>
        <dbReference type="ChEBI" id="CHEBI:58443"/>
        <dbReference type="ChEBI" id="CHEBI:77657"/>
        <dbReference type="ChEBI" id="CHEBI:456216"/>
        <dbReference type="EC" id="6.3.2.6"/>
    </reaction>
</comment>
<dbReference type="KEGG" id="peh:Spb1_03050"/>
<dbReference type="Proteomes" id="UP000315349">
    <property type="component" value="Chromosome"/>
</dbReference>
<sequence length="310" mass="34795">MTNNSQPFNFLPHPAVTQSHLPGMTPRQGKVRDVYDFGDQLLFVATDRISAFDWILPTGIPDKGKLLTQMSCFWFDLLKVRHHLVSTNPATLPLPPGTDLSQLKGRSLVVQKTRVIPIECVVRGYLAGSGWKEYRASQTICGISLPPGLVECDKLPEPIFTPATKAESGHDENISFEQMQRDIDPQLAVKLRDLSLSIYRQAADYALKKGIVLADTKFEFGLLGDEIILIDEVLTPDSSRFWPLDQYQPGQGQPSFDKQFVRDWLETQPWDKNSPPPPLPEDVVLQTRAKYVEAFERLTGSTFASSQTHS</sequence>
<dbReference type="GO" id="GO:0004639">
    <property type="term" value="F:phosphoribosylaminoimidazolesuccinocarboxamide synthase activity"/>
    <property type="evidence" value="ECO:0007669"/>
    <property type="project" value="UniProtKB-UniRule"/>
</dbReference>
<evidence type="ECO:0000256" key="3">
    <source>
        <dbReference type="ARBA" id="ARBA00022598"/>
    </source>
</evidence>
<dbReference type="GO" id="GO:0005737">
    <property type="term" value="C:cytoplasm"/>
    <property type="evidence" value="ECO:0007669"/>
    <property type="project" value="TreeGrafter"/>
</dbReference>
<evidence type="ECO:0000256" key="2">
    <source>
        <dbReference type="ARBA" id="ARBA00010190"/>
    </source>
</evidence>
<dbReference type="AlphaFoldDB" id="A0A518GIN6"/>
<protein>
    <recommendedName>
        <fullName evidence="8">Phosphoribosylaminoimidazole-succinocarboxamide synthase</fullName>
        <ecNumber evidence="8">6.3.2.6</ecNumber>
    </recommendedName>
    <alternativeName>
        <fullName evidence="8">SAICAR synthetase</fullName>
    </alternativeName>
</protein>
<keyword evidence="5 8" id="KW-0658">Purine biosynthesis</keyword>
<keyword evidence="11" id="KW-1185">Reference proteome</keyword>
<dbReference type="InterPro" id="IPR028923">
    <property type="entry name" value="SAICAR_synt/ADE2_N"/>
</dbReference>
<dbReference type="PANTHER" id="PTHR43700">
    <property type="entry name" value="PHOSPHORIBOSYLAMINOIMIDAZOLE-SUCCINOCARBOXAMIDE SYNTHASE"/>
    <property type="match status" value="1"/>
</dbReference>
<dbReference type="NCBIfam" id="TIGR00081">
    <property type="entry name" value="purC"/>
    <property type="match status" value="1"/>
</dbReference>